<keyword evidence="3" id="KW-1185">Reference proteome</keyword>
<accession>A0A4Q0MND1</accession>
<feature type="signal peptide" evidence="1">
    <location>
        <begin position="1"/>
        <end position="23"/>
    </location>
</feature>
<sequence>MTNRIATLSLAAALAALPAVAFAGELVSTVDAPQGETGRTQADLVASYSPGTVGAMHYAVAGVATNGAEIQSQGGRTTAGAVRWRVEAQPGS</sequence>
<dbReference type="AlphaFoldDB" id="A0A4Q0MND1"/>
<evidence type="ECO:0000256" key="1">
    <source>
        <dbReference type="SAM" id="SignalP"/>
    </source>
</evidence>
<dbReference type="RefSeq" id="WP_128775549.1">
    <property type="nucleotide sequence ID" value="NZ_RYFI01000001.1"/>
</dbReference>
<dbReference type="OrthoDB" id="10015428at2"/>
<evidence type="ECO:0000313" key="2">
    <source>
        <dbReference type="EMBL" id="RXF75371.1"/>
    </source>
</evidence>
<comment type="caution">
    <text evidence="2">The sequence shown here is derived from an EMBL/GenBank/DDBJ whole genome shotgun (WGS) entry which is preliminary data.</text>
</comment>
<evidence type="ECO:0000313" key="3">
    <source>
        <dbReference type="Proteomes" id="UP000289708"/>
    </source>
</evidence>
<feature type="chain" id="PRO_5020535436" evidence="1">
    <location>
        <begin position="24"/>
        <end position="92"/>
    </location>
</feature>
<protein>
    <submittedName>
        <fullName evidence="2">Uncharacterized protein</fullName>
    </submittedName>
</protein>
<dbReference type="EMBL" id="RYFI01000001">
    <property type="protein sequence ID" value="RXF75371.1"/>
    <property type="molecule type" value="Genomic_DNA"/>
</dbReference>
<organism evidence="2 3">
    <name type="scientific">Hansschlegelia zhihuaiae</name>
    <dbReference type="NCBI Taxonomy" id="405005"/>
    <lineage>
        <taxon>Bacteria</taxon>
        <taxon>Pseudomonadati</taxon>
        <taxon>Pseudomonadota</taxon>
        <taxon>Alphaproteobacteria</taxon>
        <taxon>Hyphomicrobiales</taxon>
        <taxon>Methylopilaceae</taxon>
        <taxon>Hansschlegelia</taxon>
    </lineage>
</organism>
<reference evidence="2 3" key="1">
    <citation type="submission" date="2018-12" db="EMBL/GenBank/DDBJ databases">
        <title>bacterium Hansschlegelia zhihuaiae S113.</title>
        <authorList>
            <person name="He J."/>
        </authorList>
    </citation>
    <scope>NUCLEOTIDE SEQUENCE [LARGE SCALE GENOMIC DNA]</scope>
    <source>
        <strain evidence="2 3">S 113</strain>
    </source>
</reference>
<keyword evidence="1" id="KW-0732">Signal</keyword>
<name>A0A4Q0MND1_9HYPH</name>
<dbReference type="Proteomes" id="UP000289708">
    <property type="component" value="Unassembled WGS sequence"/>
</dbReference>
<proteinExistence type="predicted"/>
<gene>
    <name evidence="2" type="ORF">EK403_00445</name>
</gene>